<reference evidence="4" key="1">
    <citation type="journal article" date="2020" name="Stud. Mycol.">
        <title>101 Dothideomycetes genomes: a test case for predicting lifestyles and emergence of pathogens.</title>
        <authorList>
            <person name="Haridas S."/>
            <person name="Albert R."/>
            <person name="Binder M."/>
            <person name="Bloem J."/>
            <person name="Labutti K."/>
            <person name="Salamov A."/>
            <person name="Andreopoulos B."/>
            <person name="Baker S."/>
            <person name="Barry K."/>
            <person name="Bills G."/>
            <person name="Bluhm B."/>
            <person name="Cannon C."/>
            <person name="Castanera R."/>
            <person name="Culley D."/>
            <person name="Daum C."/>
            <person name="Ezra D."/>
            <person name="Gonzalez J."/>
            <person name="Henrissat B."/>
            <person name="Kuo A."/>
            <person name="Liang C."/>
            <person name="Lipzen A."/>
            <person name="Lutzoni F."/>
            <person name="Magnuson J."/>
            <person name="Mondo S."/>
            <person name="Nolan M."/>
            <person name="Ohm R."/>
            <person name="Pangilinan J."/>
            <person name="Park H.-J."/>
            <person name="Ramirez L."/>
            <person name="Alfaro M."/>
            <person name="Sun H."/>
            <person name="Tritt A."/>
            <person name="Yoshinaga Y."/>
            <person name="Zwiers L.-H."/>
            <person name="Turgeon B."/>
            <person name="Goodwin S."/>
            <person name="Spatafora J."/>
            <person name="Crous P."/>
            <person name="Grigoriev I."/>
        </authorList>
    </citation>
    <scope>NUCLEOTIDE SEQUENCE</scope>
    <source>
        <strain evidence="4">CBS 119687</strain>
    </source>
</reference>
<dbReference type="InterPro" id="IPR050173">
    <property type="entry name" value="ABC_transporter_C-like"/>
</dbReference>
<gene>
    <name evidence="4" type="ORF">P153DRAFT_287533</name>
</gene>
<dbReference type="GeneID" id="54403974"/>
<sequence>EDGSSHQAELASDLPTQRNIEFKSLVAAHSLGMEPVIMGISFSIKQSEHVALCGGSGCGNTEVRSPLTESMSLPCRAMMSVPTSIVVPQDPLLVPGMTRFSIEPFAKISDEDIFLALERVRLWVIISEQGGLSKDMDLTTWSVGQKQLLCFAQAIFRNCKVSILDEATSIVDDEAETSMQNSIDTTFKDCTVLAVMHRLTHITRYDKVALLDHGHFMGFDSPETSLAQGLRFLRLYRTSATQP</sequence>
<dbReference type="GO" id="GO:0016020">
    <property type="term" value="C:membrane"/>
    <property type="evidence" value="ECO:0007669"/>
    <property type="project" value="TreeGrafter"/>
</dbReference>
<dbReference type="GO" id="GO:0042626">
    <property type="term" value="F:ATPase-coupled transmembrane transporter activity"/>
    <property type="evidence" value="ECO:0007669"/>
    <property type="project" value="TreeGrafter"/>
</dbReference>
<dbReference type="PANTHER" id="PTHR24223">
    <property type="entry name" value="ATP-BINDING CASSETTE SUB-FAMILY C"/>
    <property type="match status" value="1"/>
</dbReference>
<keyword evidence="1" id="KW-0547">Nucleotide-binding</keyword>
<dbReference type="RefSeq" id="XP_033525214.1">
    <property type="nucleotide sequence ID" value="XM_033663542.1"/>
</dbReference>
<dbReference type="OrthoDB" id="6500128at2759"/>
<evidence type="ECO:0000313" key="5">
    <source>
        <dbReference type="Proteomes" id="UP000799771"/>
    </source>
</evidence>
<feature type="domain" description="ABC transporter" evidence="3">
    <location>
        <begin position="20"/>
        <end position="238"/>
    </location>
</feature>
<dbReference type="GO" id="GO:0016887">
    <property type="term" value="F:ATP hydrolysis activity"/>
    <property type="evidence" value="ECO:0007669"/>
    <property type="project" value="InterPro"/>
</dbReference>
<dbReference type="Proteomes" id="UP000799771">
    <property type="component" value="Unassembled WGS sequence"/>
</dbReference>
<accession>A0A6A6AIT8</accession>
<dbReference type="InterPro" id="IPR003439">
    <property type="entry name" value="ABC_transporter-like_ATP-bd"/>
</dbReference>
<name>A0A6A6AIT8_9PLEO</name>
<dbReference type="Gene3D" id="3.40.50.300">
    <property type="entry name" value="P-loop containing nucleotide triphosphate hydrolases"/>
    <property type="match status" value="1"/>
</dbReference>
<organism evidence="4 5">
    <name type="scientific">Dothidotthia symphoricarpi CBS 119687</name>
    <dbReference type="NCBI Taxonomy" id="1392245"/>
    <lineage>
        <taxon>Eukaryota</taxon>
        <taxon>Fungi</taxon>
        <taxon>Dikarya</taxon>
        <taxon>Ascomycota</taxon>
        <taxon>Pezizomycotina</taxon>
        <taxon>Dothideomycetes</taxon>
        <taxon>Pleosporomycetidae</taxon>
        <taxon>Pleosporales</taxon>
        <taxon>Dothidotthiaceae</taxon>
        <taxon>Dothidotthia</taxon>
    </lineage>
</organism>
<evidence type="ECO:0000256" key="1">
    <source>
        <dbReference type="ARBA" id="ARBA00022741"/>
    </source>
</evidence>
<dbReference type="SUPFAM" id="SSF52540">
    <property type="entry name" value="P-loop containing nucleoside triphosphate hydrolases"/>
    <property type="match status" value="1"/>
</dbReference>
<evidence type="ECO:0000259" key="3">
    <source>
        <dbReference type="PROSITE" id="PS50893"/>
    </source>
</evidence>
<keyword evidence="2" id="KW-0067">ATP-binding</keyword>
<dbReference type="Pfam" id="PF00005">
    <property type="entry name" value="ABC_tran"/>
    <property type="match status" value="1"/>
</dbReference>
<dbReference type="PANTHER" id="PTHR24223:SF404">
    <property type="entry name" value="ABC MULTIDRUG TRANSPORTER (EUROFUNG)-RELATED"/>
    <property type="match status" value="1"/>
</dbReference>
<keyword evidence="4" id="KW-0378">Hydrolase</keyword>
<proteinExistence type="predicted"/>
<dbReference type="PROSITE" id="PS50893">
    <property type="entry name" value="ABC_TRANSPORTER_2"/>
    <property type="match status" value="1"/>
</dbReference>
<keyword evidence="5" id="KW-1185">Reference proteome</keyword>
<dbReference type="AlphaFoldDB" id="A0A6A6AIT8"/>
<evidence type="ECO:0000256" key="2">
    <source>
        <dbReference type="ARBA" id="ARBA00022840"/>
    </source>
</evidence>
<dbReference type="InterPro" id="IPR027417">
    <property type="entry name" value="P-loop_NTPase"/>
</dbReference>
<dbReference type="GO" id="GO:0005524">
    <property type="term" value="F:ATP binding"/>
    <property type="evidence" value="ECO:0007669"/>
    <property type="project" value="UniProtKB-KW"/>
</dbReference>
<feature type="non-terminal residue" evidence="4">
    <location>
        <position position="1"/>
    </location>
</feature>
<evidence type="ECO:0000313" key="4">
    <source>
        <dbReference type="EMBL" id="KAF2130827.1"/>
    </source>
</evidence>
<dbReference type="EMBL" id="ML977503">
    <property type="protein sequence ID" value="KAF2130827.1"/>
    <property type="molecule type" value="Genomic_DNA"/>
</dbReference>
<protein>
    <submittedName>
        <fullName evidence="4">P-loop containing nucleoside triphosphate hydrolase protein</fullName>
    </submittedName>
</protein>